<reference evidence="2 3" key="1">
    <citation type="journal article" date="2024" name="J Genomics">
        <title>Draft genome sequencing and assembly of Favolaschia claudopus CIRM-BRFM 2984 isolated from oak limbs.</title>
        <authorList>
            <person name="Navarro D."/>
            <person name="Drula E."/>
            <person name="Chaduli D."/>
            <person name="Cazenave R."/>
            <person name="Ahrendt S."/>
            <person name="Wang J."/>
            <person name="Lipzen A."/>
            <person name="Daum C."/>
            <person name="Barry K."/>
            <person name="Grigoriev I.V."/>
            <person name="Favel A."/>
            <person name="Rosso M.N."/>
            <person name="Martin F."/>
        </authorList>
    </citation>
    <scope>NUCLEOTIDE SEQUENCE [LARGE SCALE GENOMIC DNA]</scope>
    <source>
        <strain evidence="2 3">CIRM-BRFM 2984</strain>
    </source>
</reference>
<evidence type="ECO:0000313" key="2">
    <source>
        <dbReference type="EMBL" id="KAK7030038.1"/>
    </source>
</evidence>
<evidence type="ECO:0000256" key="1">
    <source>
        <dbReference type="SAM" id="MobiDB-lite"/>
    </source>
</evidence>
<dbReference type="AlphaFoldDB" id="A0AAW0BTB1"/>
<sequence length="227" mass="25256">MPLILGLGALESCRQPADWRGPAQQPYSSFLSFNSIVSTLAHQIESRGFYRSVPALARPSPFLAATAAAVHIIAVRSRELLLTLSNLSSASPRLLPLLLLPFPLLFTWRRSLTTAPPPPRHPPDLVHLPPSVTSYPTPRHDVICSLFLFPQLPRREGMPSAQHPPTPTPTPPSSPRLSSDLSPCTDSLTLDRNRFYRYRLYHRDLPRVCVSVGSSKNGKTTTTRLWR</sequence>
<keyword evidence="3" id="KW-1185">Reference proteome</keyword>
<gene>
    <name evidence="2" type="ORF">R3P38DRAFT_892085</name>
</gene>
<accession>A0AAW0BTB1</accession>
<organism evidence="2 3">
    <name type="scientific">Favolaschia claudopus</name>
    <dbReference type="NCBI Taxonomy" id="2862362"/>
    <lineage>
        <taxon>Eukaryota</taxon>
        <taxon>Fungi</taxon>
        <taxon>Dikarya</taxon>
        <taxon>Basidiomycota</taxon>
        <taxon>Agaricomycotina</taxon>
        <taxon>Agaricomycetes</taxon>
        <taxon>Agaricomycetidae</taxon>
        <taxon>Agaricales</taxon>
        <taxon>Marasmiineae</taxon>
        <taxon>Mycenaceae</taxon>
        <taxon>Favolaschia</taxon>
    </lineage>
</organism>
<dbReference type="Proteomes" id="UP001362999">
    <property type="component" value="Unassembled WGS sequence"/>
</dbReference>
<evidence type="ECO:0000313" key="3">
    <source>
        <dbReference type="Proteomes" id="UP001362999"/>
    </source>
</evidence>
<proteinExistence type="predicted"/>
<feature type="compositionally biased region" description="Pro residues" evidence="1">
    <location>
        <begin position="162"/>
        <end position="174"/>
    </location>
</feature>
<dbReference type="EMBL" id="JAWWNJ010000026">
    <property type="protein sequence ID" value="KAK7030038.1"/>
    <property type="molecule type" value="Genomic_DNA"/>
</dbReference>
<name>A0AAW0BTB1_9AGAR</name>
<feature type="region of interest" description="Disordered" evidence="1">
    <location>
        <begin position="156"/>
        <end position="185"/>
    </location>
</feature>
<protein>
    <submittedName>
        <fullName evidence="2">Uncharacterized protein</fullName>
    </submittedName>
</protein>
<comment type="caution">
    <text evidence="2">The sequence shown here is derived from an EMBL/GenBank/DDBJ whole genome shotgun (WGS) entry which is preliminary data.</text>
</comment>